<protein>
    <submittedName>
        <fullName evidence="1">Unnamed protein product</fullName>
    </submittedName>
</protein>
<accession>A0ACB5TV41</accession>
<gene>
    <name evidence="1" type="ORF">Cboi01_000351600</name>
</gene>
<reference evidence="1" key="1">
    <citation type="submission" date="2023-04" db="EMBL/GenBank/DDBJ databases">
        <title>Candida boidinii NBRC 1967.</title>
        <authorList>
            <person name="Ichikawa N."/>
            <person name="Sato H."/>
            <person name="Tonouchi N."/>
        </authorList>
    </citation>
    <scope>NUCLEOTIDE SEQUENCE</scope>
    <source>
        <strain evidence="1">NBRC 1967</strain>
    </source>
</reference>
<sequence>MKTIKSCTYIEKLLELDVLNGYELSTVSLREKLDGRKRIMKQFKVGSKGDIIYLPKLRSVKEVNITVIDDTINETLKKAELLTSNKGLTGLGTNGKDIKVNMKEENLRRIIGSLVIEYDQLIDIVMRFHWRSIDRSEIDEILSGTKDFPTDGSKCKGQHTTFREVHKCYFNVSEVIVRFILKECCPLCLVLDEPSPNSATSSPIKSNKKPSIPDSGSFLNGSKPSMESKTQYKRLSSRKENSSDKLGEKLVLANKHNGLNQSPLKVIIKKGKLNKIQAVENRDRFGVRSSASSKTDNISSQLDGRYYMNEPTDNLHSSNGVMASPTAVHDDNVIGSITRSKSGYGSASLSDRFRSPSPSLQIGSSSSTVDSNDFISRLPDNNNTFSTVILSLIDLSEYPSNSDIAKRNSKGKWQEIEYNFVLRVTDESTRFNFLFPLPDNSPSGIVELLNVWFITLRRPNKIIYKLAADSAFDTIDLKLQKKLVNELKKYLGSCFIVSDEDSDNDEQMEEKEDEFMNDLKSLVLASSKVFKTENWSSLLPIIANFLNSSPIFSENGQYDNTNNRNGVINDGAFLPIEVFFKFHEPSKKIATSSRNLTKDVTEKLFKAWEFMYYRLQKSKLKWENRSPSVALSLKKSNKVSSSSKYLSSGKHKSDKRIKLLSPKASSKNSSKSSSSKLRIGKKSKIVRSPSLSSSSDSADSMEYSSASSSVLSSPTSSSSDGDRKVRGRPSGSKSKKNSASLKRKLKSRESQSKRRKTS</sequence>
<evidence type="ECO:0000313" key="2">
    <source>
        <dbReference type="Proteomes" id="UP001165101"/>
    </source>
</evidence>
<organism evidence="1 2">
    <name type="scientific">Candida boidinii</name>
    <name type="common">Yeast</name>
    <dbReference type="NCBI Taxonomy" id="5477"/>
    <lineage>
        <taxon>Eukaryota</taxon>
        <taxon>Fungi</taxon>
        <taxon>Dikarya</taxon>
        <taxon>Ascomycota</taxon>
        <taxon>Saccharomycotina</taxon>
        <taxon>Pichiomycetes</taxon>
        <taxon>Pichiales</taxon>
        <taxon>Pichiaceae</taxon>
        <taxon>Ogataea</taxon>
        <taxon>Ogataea/Candida clade</taxon>
    </lineage>
</organism>
<evidence type="ECO:0000313" key="1">
    <source>
        <dbReference type="EMBL" id="GME94436.1"/>
    </source>
</evidence>
<proteinExistence type="predicted"/>
<name>A0ACB5TV41_CANBO</name>
<keyword evidence="2" id="KW-1185">Reference proteome</keyword>
<comment type="caution">
    <text evidence="1">The sequence shown here is derived from an EMBL/GenBank/DDBJ whole genome shotgun (WGS) entry which is preliminary data.</text>
</comment>
<dbReference type="Proteomes" id="UP001165101">
    <property type="component" value="Unassembled WGS sequence"/>
</dbReference>
<dbReference type="EMBL" id="BSXV01001953">
    <property type="protein sequence ID" value="GME94436.1"/>
    <property type="molecule type" value="Genomic_DNA"/>
</dbReference>